<dbReference type="InterPro" id="IPR012435">
    <property type="entry name" value="TMEM144"/>
</dbReference>
<dbReference type="EMBL" id="UZAF01001534">
    <property type="protein sequence ID" value="VDO08573.1"/>
    <property type="molecule type" value="Genomic_DNA"/>
</dbReference>
<evidence type="ECO:0000313" key="7">
    <source>
        <dbReference type="EMBL" id="VDO08573.1"/>
    </source>
</evidence>
<dbReference type="GO" id="GO:0016020">
    <property type="term" value="C:membrane"/>
    <property type="evidence" value="ECO:0007669"/>
    <property type="project" value="UniProtKB-SubCell"/>
</dbReference>
<keyword evidence="8" id="KW-1185">Reference proteome</keyword>
<dbReference type="Pfam" id="PF07857">
    <property type="entry name" value="TMEM144"/>
    <property type="match status" value="1"/>
</dbReference>
<gene>
    <name evidence="7" type="ORF">HPLM_LOCUS1237</name>
</gene>
<dbReference type="WBParaSite" id="HPLM_0000124001-mRNA-1">
    <property type="protein sequence ID" value="HPLM_0000124001-mRNA-1"/>
    <property type="gene ID" value="HPLM_0000124001"/>
</dbReference>
<evidence type="ECO:0000256" key="5">
    <source>
        <dbReference type="ARBA" id="ARBA00023136"/>
    </source>
</evidence>
<proteinExistence type="inferred from homology"/>
<comment type="subcellular location">
    <subcellularLocation>
        <location evidence="1">Membrane</location>
        <topology evidence="1">Multi-pass membrane protein</topology>
    </subcellularLocation>
</comment>
<comment type="similarity">
    <text evidence="2">Belongs to the TMEM144 family.</text>
</comment>
<dbReference type="PANTHER" id="PTHR16119">
    <property type="entry name" value="TRANSMEMBRANE PROTEIN 144"/>
    <property type="match status" value="1"/>
</dbReference>
<evidence type="ECO:0000256" key="1">
    <source>
        <dbReference type="ARBA" id="ARBA00004141"/>
    </source>
</evidence>
<evidence type="ECO:0000256" key="4">
    <source>
        <dbReference type="ARBA" id="ARBA00022989"/>
    </source>
</evidence>
<keyword evidence="4 6" id="KW-1133">Transmembrane helix</keyword>
<reference evidence="9" key="1">
    <citation type="submission" date="2017-02" db="UniProtKB">
        <authorList>
            <consortium name="WormBaseParasite"/>
        </authorList>
    </citation>
    <scope>IDENTIFICATION</scope>
</reference>
<sequence>MMCIGQSLCSVIILALNGWPPVFPLAMTSGLFFAIGNALTVHIMDGIGMAEGYLLWNTVTCVTGWAVTRFGLLGNPQQLPYDSVMNIIGVIIVCLGGCFFATMKHHRRSVRPAPWQEKART</sequence>
<evidence type="ECO:0000256" key="3">
    <source>
        <dbReference type="ARBA" id="ARBA00022692"/>
    </source>
</evidence>
<feature type="transmembrane region" description="Helical" evidence="6">
    <location>
        <begin position="84"/>
        <end position="102"/>
    </location>
</feature>
<dbReference type="InterPro" id="IPR010651">
    <property type="entry name" value="Sugar_transport"/>
</dbReference>
<keyword evidence="5 6" id="KW-0472">Membrane</keyword>
<dbReference type="GO" id="GO:0015144">
    <property type="term" value="F:carbohydrate transmembrane transporter activity"/>
    <property type="evidence" value="ECO:0007669"/>
    <property type="project" value="InterPro"/>
</dbReference>
<keyword evidence="3 6" id="KW-0812">Transmembrane</keyword>
<dbReference type="OrthoDB" id="426527at2759"/>
<dbReference type="AlphaFoldDB" id="A0A0N4VVC0"/>
<evidence type="ECO:0000313" key="9">
    <source>
        <dbReference type="WBParaSite" id="HPLM_0000124001-mRNA-1"/>
    </source>
</evidence>
<name>A0A0N4VVC0_HAEPC</name>
<evidence type="ECO:0000313" key="8">
    <source>
        <dbReference type="Proteomes" id="UP000268014"/>
    </source>
</evidence>
<accession>A0A0N4VVC0</accession>
<dbReference type="Proteomes" id="UP000268014">
    <property type="component" value="Unassembled WGS sequence"/>
</dbReference>
<dbReference type="OMA" id="WATANAF"/>
<organism evidence="9">
    <name type="scientific">Haemonchus placei</name>
    <name type="common">Barber's pole worm</name>
    <dbReference type="NCBI Taxonomy" id="6290"/>
    <lineage>
        <taxon>Eukaryota</taxon>
        <taxon>Metazoa</taxon>
        <taxon>Ecdysozoa</taxon>
        <taxon>Nematoda</taxon>
        <taxon>Chromadorea</taxon>
        <taxon>Rhabditida</taxon>
        <taxon>Rhabditina</taxon>
        <taxon>Rhabditomorpha</taxon>
        <taxon>Strongyloidea</taxon>
        <taxon>Trichostrongylidae</taxon>
        <taxon>Haemonchus</taxon>
    </lineage>
</organism>
<protein>
    <submittedName>
        <fullName evidence="9">Inner membrane protein</fullName>
    </submittedName>
</protein>
<dbReference type="PANTHER" id="PTHR16119:SF13">
    <property type="entry name" value="TRANSMEMBRANE PROTEIN 144 HOMOLOG"/>
    <property type="match status" value="1"/>
</dbReference>
<evidence type="ECO:0000256" key="2">
    <source>
        <dbReference type="ARBA" id="ARBA00005731"/>
    </source>
</evidence>
<evidence type="ECO:0000256" key="6">
    <source>
        <dbReference type="SAM" id="Phobius"/>
    </source>
</evidence>
<reference evidence="7 8" key="2">
    <citation type="submission" date="2018-11" db="EMBL/GenBank/DDBJ databases">
        <authorList>
            <consortium name="Pathogen Informatics"/>
        </authorList>
    </citation>
    <scope>NUCLEOTIDE SEQUENCE [LARGE SCALE GENOMIC DNA]</scope>
    <source>
        <strain evidence="7 8">MHpl1</strain>
    </source>
</reference>